<reference evidence="3 4" key="1">
    <citation type="journal article" date="2019" name="Environ. Microbiol.">
        <title>Species interactions and distinct microbial communities in high Arctic permafrost affected cryosols are associated with the CH4 and CO2 gas fluxes.</title>
        <authorList>
            <person name="Altshuler I."/>
            <person name="Hamel J."/>
            <person name="Turney S."/>
            <person name="Magnuson E."/>
            <person name="Levesque R."/>
            <person name="Greer C."/>
            <person name="Whyte L.G."/>
        </authorList>
    </citation>
    <scope>NUCLEOTIDE SEQUENCE [LARGE SCALE GENOMIC DNA]</scope>
    <source>
        <strain evidence="3 4">S9.2P</strain>
    </source>
</reference>
<dbReference type="PROSITE" id="PS50005">
    <property type="entry name" value="TPR"/>
    <property type="match status" value="1"/>
</dbReference>
<dbReference type="Gene3D" id="1.25.40.10">
    <property type="entry name" value="Tetratricopeptide repeat domain"/>
    <property type="match status" value="2"/>
</dbReference>
<sequence length="388" mass="42481">MKKVLSTLAVAAALAATAPYAAQAQNSAVTNALLNQKTGLLDKARTDIDKAVLDPKTSGKAKTWYTRGDIYAQMLSSPIYGKQLQPGEGLQKASESFNKTIELDTKTGEYGKLAVPQLQNLYGQAFNAGVEAYNGKDYDKAIASYQLASQLNPTDTTAVLYSAYAQDAKKDYAGAKATYNQLLGMEAYKAKPAPVQVYNRLLQIAREDKNEAEATKVLQQALTAYPNNKNFMLEELNVYLTTGRGNEAIDKINKAIAADPSNASNLYAVLGGVYDRNKQPAEASAAYQKAIAADPNNFDAQYNLGVNNYNKAAEAYTKASKMDLKTYQVSGKKYEAQGKKYFEESVPYFEKALQIKPDDTAVMQTLQKVYFRLGRTADSERLSAKLKK</sequence>
<dbReference type="RefSeq" id="WP_140466872.1">
    <property type="nucleotide sequence ID" value="NZ_RCYZ01000004.1"/>
</dbReference>
<dbReference type="OrthoDB" id="739506at2"/>
<evidence type="ECO:0000313" key="4">
    <source>
        <dbReference type="Proteomes" id="UP000317646"/>
    </source>
</evidence>
<organism evidence="3 4">
    <name type="scientific">Hymenobacter nivis</name>
    <dbReference type="NCBI Taxonomy" id="1850093"/>
    <lineage>
        <taxon>Bacteria</taxon>
        <taxon>Pseudomonadati</taxon>
        <taxon>Bacteroidota</taxon>
        <taxon>Cytophagia</taxon>
        <taxon>Cytophagales</taxon>
        <taxon>Hymenobacteraceae</taxon>
        <taxon>Hymenobacter</taxon>
    </lineage>
</organism>
<feature type="chain" id="PRO_5021265284" description="Tetratricopeptide repeat protein" evidence="2">
    <location>
        <begin position="25"/>
        <end position="388"/>
    </location>
</feature>
<evidence type="ECO:0000313" key="3">
    <source>
        <dbReference type="EMBL" id="TPG66111.1"/>
    </source>
</evidence>
<gene>
    <name evidence="3" type="ORF">EAH73_12130</name>
</gene>
<dbReference type="Pfam" id="PF13181">
    <property type="entry name" value="TPR_8"/>
    <property type="match status" value="3"/>
</dbReference>
<dbReference type="SUPFAM" id="SSF48452">
    <property type="entry name" value="TPR-like"/>
    <property type="match status" value="1"/>
</dbReference>
<keyword evidence="2" id="KW-0732">Signal</keyword>
<name>A0A502GVW2_9BACT</name>
<dbReference type="EMBL" id="RCYZ01000004">
    <property type="protein sequence ID" value="TPG66111.1"/>
    <property type="molecule type" value="Genomic_DNA"/>
</dbReference>
<accession>A0A502GVW2</accession>
<dbReference type="AlphaFoldDB" id="A0A502GVW2"/>
<dbReference type="PANTHER" id="PTHR12558:SF13">
    <property type="entry name" value="CELL DIVISION CYCLE PROTEIN 27 HOMOLOG"/>
    <property type="match status" value="1"/>
</dbReference>
<protein>
    <recommendedName>
        <fullName evidence="5">Tetratricopeptide repeat protein</fullName>
    </recommendedName>
</protein>
<dbReference type="PANTHER" id="PTHR12558">
    <property type="entry name" value="CELL DIVISION CYCLE 16,23,27"/>
    <property type="match status" value="1"/>
</dbReference>
<comment type="caution">
    <text evidence="3">The sequence shown here is derived from an EMBL/GenBank/DDBJ whole genome shotgun (WGS) entry which is preliminary data.</text>
</comment>
<dbReference type="InterPro" id="IPR011990">
    <property type="entry name" value="TPR-like_helical_dom_sf"/>
</dbReference>
<dbReference type="SMART" id="SM00028">
    <property type="entry name" value="TPR"/>
    <property type="match status" value="4"/>
</dbReference>
<dbReference type="InterPro" id="IPR019734">
    <property type="entry name" value="TPR_rpt"/>
</dbReference>
<evidence type="ECO:0000256" key="2">
    <source>
        <dbReference type="SAM" id="SignalP"/>
    </source>
</evidence>
<dbReference type="Proteomes" id="UP000317646">
    <property type="component" value="Unassembled WGS sequence"/>
</dbReference>
<feature type="repeat" description="TPR" evidence="1">
    <location>
        <begin position="264"/>
        <end position="297"/>
    </location>
</feature>
<evidence type="ECO:0000256" key="1">
    <source>
        <dbReference type="PROSITE-ProRule" id="PRU00339"/>
    </source>
</evidence>
<keyword evidence="1" id="KW-0802">TPR repeat</keyword>
<evidence type="ECO:0008006" key="5">
    <source>
        <dbReference type="Google" id="ProtNLM"/>
    </source>
</evidence>
<keyword evidence="4" id="KW-1185">Reference proteome</keyword>
<dbReference type="Pfam" id="PF13432">
    <property type="entry name" value="TPR_16"/>
    <property type="match status" value="1"/>
</dbReference>
<proteinExistence type="predicted"/>
<feature type="signal peptide" evidence="2">
    <location>
        <begin position="1"/>
        <end position="24"/>
    </location>
</feature>